<evidence type="ECO:0000313" key="4">
    <source>
        <dbReference type="Proteomes" id="UP000003178"/>
    </source>
</evidence>
<protein>
    <submittedName>
        <fullName evidence="3">Ser/Thr phosphatase family protein</fullName>
    </submittedName>
</protein>
<keyword evidence="1" id="KW-0547">Nucleotide-binding</keyword>
<dbReference type="AlphaFoldDB" id="B6FXH1"/>
<dbReference type="InterPro" id="IPR006179">
    <property type="entry name" value="5_nucleotidase/apyrase"/>
</dbReference>
<reference evidence="3 4" key="2">
    <citation type="submission" date="2008-10" db="EMBL/GenBank/DDBJ databases">
        <title>Draft genome sequence of Clostridium hiranonis (DSM 13275).</title>
        <authorList>
            <person name="Sudarsanam P."/>
            <person name="Ley R."/>
            <person name="Guruge J."/>
            <person name="Turnbaugh P.J."/>
            <person name="Mahowald M."/>
            <person name="Liep D."/>
            <person name="Gordon J."/>
        </authorList>
    </citation>
    <scope>NUCLEOTIDE SEQUENCE [LARGE SCALE GENOMIC DNA]</scope>
    <source>
        <strain evidence="3 4">DSM 13275</strain>
    </source>
</reference>
<evidence type="ECO:0000259" key="2">
    <source>
        <dbReference type="Pfam" id="PF09587"/>
    </source>
</evidence>
<dbReference type="SUPFAM" id="SSF56300">
    <property type="entry name" value="Metallo-dependent phosphatases"/>
    <property type="match status" value="1"/>
</dbReference>
<dbReference type="RefSeq" id="WP_006439499.1">
    <property type="nucleotide sequence ID" value="NZ_DS995355.1"/>
</dbReference>
<dbReference type="InterPro" id="IPR019079">
    <property type="entry name" value="Capsule_synth_CapA"/>
</dbReference>
<dbReference type="STRING" id="500633.CLOHIR_00570"/>
<dbReference type="OrthoDB" id="9800780at2"/>
<gene>
    <name evidence="3" type="ORF">CLOHIR_00570</name>
</gene>
<accession>B6FXH1</accession>
<sequence>MNKKYVAIGLVAALLAGAVFYKKTHEASINVLATTDIHGATSRAMIKYVEDKRKNGEADLVVDSGDFWGSETYEMQEWFDGTRPTFDENGRVRFYGKDLDGDGFNETDSDINGDDIPDMIVEKIGEPREGQAPLIRDLERMKFDSVTLGNHEFVENSQEEFDYLVNELNKANISVLSANLYNNKTNKNVVKPYIVKEIKEGPNTIKAAVLGLTLPEVAEPYKWEEGKERPTYTGDYSLSSLEQYNNQYRLDDLVKEANKWAKYIKENENPDVVILTVHSGEEPKKPRHPGNRVKEIARTVEGIDAIVAGHTHITIQEHEFKNEKTGKEVLVTQPSARGGGISDIDLNLKKKDGKWTVVSAKSKVHEFDIFDGSKVDYEKTPMSEVYKKGYRL</sequence>
<comment type="similarity">
    <text evidence="1">Belongs to the 5'-nucleotidase family.</text>
</comment>
<evidence type="ECO:0000256" key="1">
    <source>
        <dbReference type="RuleBase" id="RU362119"/>
    </source>
</evidence>
<dbReference type="GO" id="GO:0000166">
    <property type="term" value="F:nucleotide binding"/>
    <property type="evidence" value="ECO:0007669"/>
    <property type="project" value="UniProtKB-KW"/>
</dbReference>
<dbReference type="PANTHER" id="PTHR11575">
    <property type="entry name" value="5'-NUCLEOTIDASE-RELATED"/>
    <property type="match status" value="1"/>
</dbReference>
<dbReference type="Proteomes" id="UP000003178">
    <property type="component" value="Unassembled WGS sequence"/>
</dbReference>
<dbReference type="Gene3D" id="3.60.21.10">
    <property type="match status" value="1"/>
</dbReference>
<proteinExistence type="inferred from homology"/>
<dbReference type="HOGENOM" id="CLU_703390_0_0_9"/>
<keyword evidence="1" id="KW-0378">Hydrolase</keyword>
<dbReference type="PRINTS" id="PR01607">
    <property type="entry name" value="APYRASEFAMLY"/>
</dbReference>
<name>B6FXH1_PEPHT</name>
<dbReference type="InterPro" id="IPR029052">
    <property type="entry name" value="Metallo-depent_PP-like"/>
</dbReference>
<dbReference type="GO" id="GO:0016787">
    <property type="term" value="F:hydrolase activity"/>
    <property type="evidence" value="ECO:0007669"/>
    <property type="project" value="UniProtKB-KW"/>
</dbReference>
<dbReference type="EMBL" id="ABWP01000022">
    <property type="protein sequence ID" value="EEA85756.1"/>
    <property type="molecule type" value="Genomic_DNA"/>
</dbReference>
<organism evidence="3 4">
    <name type="scientific">Peptacetobacter hiranonis (strain DSM 13275 / JCM 10541 / KCTC 15199 / TO-931)</name>
    <name type="common">Clostridium hiranonis</name>
    <dbReference type="NCBI Taxonomy" id="500633"/>
    <lineage>
        <taxon>Bacteria</taxon>
        <taxon>Bacillati</taxon>
        <taxon>Bacillota</taxon>
        <taxon>Clostridia</taxon>
        <taxon>Peptostreptococcales</taxon>
        <taxon>Peptostreptococcaceae</taxon>
        <taxon>Peptacetobacter</taxon>
    </lineage>
</organism>
<evidence type="ECO:0000313" key="3">
    <source>
        <dbReference type="EMBL" id="EEA85756.1"/>
    </source>
</evidence>
<dbReference type="Pfam" id="PF09587">
    <property type="entry name" value="PGA_cap"/>
    <property type="match status" value="1"/>
</dbReference>
<keyword evidence="4" id="KW-1185">Reference proteome</keyword>
<reference evidence="3 4" key="1">
    <citation type="submission" date="2008-09" db="EMBL/GenBank/DDBJ databases">
        <authorList>
            <person name="Fulton L."/>
            <person name="Clifton S."/>
            <person name="Fulton B."/>
            <person name="Xu J."/>
            <person name="Minx P."/>
            <person name="Pepin K.H."/>
            <person name="Johnson M."/>
            <person name="Thiruvilangam P."/>
            <person name="Bhonagiri V."/>
            <person name="Nash W.E."/>
            <person name="Mardis E.R."/>
            <person name="Wilson R.K."/>
        </authorList>
    </citation>
    <scope>NUCLEOTIDE SEQUENCE [LARGE SCALE GENOMIC DNA]</scope>
    <source>
        <strain evidence="3 4">DSM 13275</strain>
    </source>
</reference>
<dbReference type="eggNOG" id="COG0737">
    <property type="taxonomic scope" value="Bacteria"/>
</dbReference>
<dbReference type="PANTHER" id="PTHR11575:SF6">
    <property type="entry name" value="2',3'-CYCLIC-NUCLEOTIDE 2'-PHOSPHODIESTERASE_3'-NUCLEOTIDASE"/>
    <property type="match status" value="1"/>
</dbReference>
<feature type="domain" description="Capsule synthesis protein CapA" evidence="2">
    <location>
        <begin position="134"/>
        <end position="323"/>
    </location>
</feature>
<comment type="caution">
    <text evidence="3">The sequence shown here is derived from an EMBL/GenBank/DDBJ whole genome shotgun (WGS) entry which is preliminary data.</text>
</comment>
<dbReference type="GO" id="GO:0030288">
    <property type="term" value="C:outer membrane-bounded periplasmic space"/>
    <property type="evidence" value="ECO:0007669"/>
    <property type="project" value="TreeGrafter"/>
</dbReference>
<dbReference type="GO" id="GO:0009166">
    <property type="term" value="P:nucleotide catabolic process"/>
    <property type="evidence" value="ECO:0007669"/>
    <property type="project" value="InterPro"/>
</dbReference>